<reference evidence="2" key="1">
    <citation type="submission" date="2021-01" db="EMBL/GenBank/DDBJ databases">
        <authorList>
            <person name="Corre E."/>
            <person name="Pelletier E."/>
            <person name="Niang G."/>
            <person name="Scheremetjew M."/>
            <person name="Finn R."/>
            <person name="Kale V."/>
            <person name="Holt S."/>
            <person name="Cochrane G."/>
            <person name="Meng A."/>
            <person name="Brown T."/>
            <person name="Cohen L."/>
        </authorList>
    </citation>
    <scope>NUCLEOTIDE SEQUENCE</scope>
    <source>
        <strain evidence="2">GSO104</strain>
    </source>
</reference>
<evidence type="ECO:0000256" key="1">
    <source>
        <dbReference type="SAM" id="MobiDB-lite"/>
    </source>
</evidence>
<feature type="region of interest" description="Disordered" evidence="1">
    <location>
        <begin position="137"/>
        <end position="200"/>
    </location>
</feature>
<dbReference type="EMBL" id="HBNS01010142">
    <property type="protein sequence ID" value="CAE4594391.1"/>
    <property type="molecule type" value="Transcribed_RNA"/>
</dbReference>
<organism evidence="2">
    <name type="scientific">Ditylum brightwellii</name>
    <dbReference type="NCBI Taxonomy" id="49249"/>
    <lineage>
        <taxon>Eukaryota</taxon>
        <taxon>Sar</taxon>
        <taxon>Stramenopiles</taxon>
        <taxon>Ochrophyta</taxon>
        <taxon>Bacillariophyta</taxon>
        <taxon>Mediophyceae</taxon>
        <taxon>Lithodesmiophycidae</taxon>
        <taxon>Lithodesmiales</taxon>
        <taxon>Lithodesmiaceae</taxon>
        <taxon>Ditylum</taxon>
    </lineage>
</organism>
<accession>A0A7S4QUJ6</accession>
<feature type="compositionally biased region" description="Low complexity" evidence="1">
    <location>
        <begin position="191"/>
        <end position="200"/>
    </location>
</feature>
<protein>
    <submittedName>
        <fullName evidence="2">Uncharacterized protein</fullName>
    </submittedName>
</protein>
<proteinExistence type="predicted"/>
<dbReference type="AlphaFoldDB" id="A0A7S4QUJ6"/>
<evidence type="ECO:0000313" key="2">
    <source>
        <dbReference type="EMBL" id="CAE4594391.1"/>
    </source>
</evidence>
<sequence>MTNRTKQHILNMIHSATQSIILISLFFQPNVSSGFEHISEHIKQRIRDTLDMDFDVESFLQAKQRKRVDISDSGVNLNLASREIPSVFQIRNTTTSVRIEARQVAKETMFIGEGEEGQGEIPKIIGNQATNHVEGREFTQPSNHSEENEEQVTNVSEEKEEEKETNRSRGERIIQRRRARRSSSSEGRKGSSGMMGRSMEVVPESPDFCPAWALSPSLLSEFKSFDFVLQTFILLDNYTPGTAEQIYNYRGGLFFDKELVGLISLVCIMDDVTQAGGVCTMEMNLFNQGNAGTFIFTGLATGNGYVLIERKFPRYSSKWYYACFWQGPLWFGKTQSI</sequence>
<gene>
    <name evidence="2" type="ORF">DBRI00130_LOCUS8186</name>
</gene>
<feature type="compositionally biased region" description="Basic and acidic residues" evidence="1">
    <location>
        <begin position="162"/>
        <end position="174"/>
    </location>
</feature>
<name>A0A7S4QUJ6_9STRA</name>